<dbReference type="RefSeq" id="WP_223991076.1">
    <property type="nucleotide sequence ID" value="NZ_CAJZAG010000007.1"/>
</dbReference>
<proteinExistence type="predicted"/>
<dbReference type="Proteomes" id="UP000706525">
    <property type="component" value="Unassembled WGS sequence"/>
</dbReference>
<dbReference type="PRINTS" id="PR00412">
    <property type="entry name" value="EPOXHYDRLASE"/>
</dbReference>
<evidence type="ECO:0000313" key="3">
    <source>
        <dbReference type="Proteomes" id="UP000706525"/>
    </source>
</evidence>
<dbReference type="PANTHER" id="PTHR43689:SF8">
    <property type="entry name" value="ALPHA_BETA-HYDROLASES SUPERFAMILY PROTEIN"/>
    <property type="match status" value="1"/>
</dbReference>
<dbReference type="InterPro" id="IPR000639">
    <property type="entry name" value="Epox_hydrolase-like"/>
</dbReference>
<name>A0ABN7YY91_9BURK</name>
<reference evidence="2 3" key="1">
    <citation type="submission" date="2021-08" db="EMBL/GenBank/DDBJ databases">
        <authorList>
            <person name="Peeters C."/>
        </authorList>
    </citation>
    <scope>NUCLEOTIDE SEQUENCE [LARGE SCALE GENOMIC DNA]</scope>
    <source>
        <strain evidence="2 3">LMG 32289</strain>
    </source>
</reference>
<dbReference type="InterPro" id="IPR029058">
    <property type="entry name" value="AB_hydrolase_fold"/>
</dbReference>
<dbReference type="EC" id="3.5.1.-" evidence="2"/>
<feature type="domain" description="AB hydrolase-1" evidence="1">
    <location>
        <begin position="27"/>
        <end position="262"/>
    </location>
</feature>
<keyword evidence="3" id="KW-1185">Reference proteome</keyword>
<dbReference type="SUPFAM" id="SSF53474">
    <property type="entry name" value="alpha/beta-Hydrolases"/>
    <property type="match status" value="1"/>
</dbReference>
<evidence type="ECO:0000259" key="1">
    <source>
        <dbReference type="Pfam" id="PF12697"/>
    </source>
</evidence>
<sequence>MELTVQGQNAYAYTGGKPFNATLPCAVFVHGAQNDHSVWGLQTRWFANHGFSVLAVDLPGHHRSAGAPLTTVEAMADWVMALVAAAGVTAPALVFGHSMGSLIALECAARHAGAVRGIGLLATAYPMKVSEALLDAALHREPEAIAMVTQWSLSSLANKPSSPGPGAWMHGGSQRLMERVARRNPDAHVFHTDFTACNAYAHGEEAAAGVSCPALFVTGTKDQMTSPKAAQALAARMADATLVTVPCGHALMGERPDEVLDALAAFARKVPSPPAPLPGGEGSKSKQ</sequence>
<dbReference type="Pfam" id="PF12697">
    <property type="entry name" value="Abhydrolase_6"/>
    <property type="match status" value="1"/>
</dbReference>
<gene>
    <name evidence="2" type="primary">tgnD</name>
    <name evidence="2" type="ORF">LMG32289_03817</name>
</gene>
<dbReference type="EMBL" id="CAJZAG010000007">
    <property type="protein sequence ID" value="CAG9177465.1"/>
    <property type="molecule type" value="Genomic_DNA"/>
</dbReference>
<accession>A0ABN7YY91</accession>
<dbReference type="PANTHER" id="PTHR43689">
    <property type="entry name" value="HYDROLASE"/>
    <property type="match status" value="1"/>
</dbReference>
<keyword evidence="2" id="KW-0378">Hydrolase</keyword>
<dbReference type="GO" id="GO:0016787">
    <property type="term" value="F:hydrolase activity"/>
    <property type="evidence" value="ECO:0007669"/>
    <property type="project" value="UniProtKB-KW"/>
</dbReference>
<dbReference type="InterPro" id="IPR000073">
    <property type="entry name" value="AB_hydrolase_1"/>
</dbReference>
<comment type="caution">
    <text evidence="2">The sequence shown here is derived from an EMBL/GenBank/DDBJ whole genome shotgun (WGS) entry which is preliminary data.</text>
</comment>
<dbReference type="Gene3D" id="3.40.50.1820">
    <property type="entry name" value="alpha/beta hydrolase"/>
    <property type="match status" value="1"/>
</dbReference>
<organism evidence="2 3">
    <name type="scientific">Cupriavidus pampae</name>
    <dbReference type="NCBI Taxonomy" id="659251"/>
    <lineage>
        <taxon>Bacteria</taxon>
        <taxon>Pseudomonadati</taxon>
        <taxon>Pseudomonadota</taxon>
        <taxon>Betaproteobacteria</taxon>
        <taxon>Burkholderiales</taxon>
        <taxon>Burkholderiaceae</taxon>
        <taxon>Cupriavidus</taxon>
    </lineage>
</organism>
<evidence type="ECO:0000313" key="2">
    <source>
        <dbReference type="EMBL" id="CAG9177465.1"/>
    </source>
</evidence>
<protein>
    <submittedName>
        <fullName evidence="2">(E)-2-((N-methylformamido)methylene)succinate hydrolase</fullName>
        <ecNumber evidence="2">3.5.1.-</ecNumber>
    </submittedName>
</protein>